<dbReference type="Gene3D" id="3.20.20.70">
    <property type="entry name" value="Aldolase class I"/>
    <property type="match status" value="1"/>
</dbReference>
<dbReference type="EMBL" id="MNAD01001178">
    <property type="protein sequence ID" value="OJT07433.1"/>
    <property type="molecule type" value="Genomic_DNA"/>
</dbReference>
<feature type="domain" description="WSC" evidence="10">
    <location>
        <begin position="202"/>
        <end position="294"/>
    </location>
</feature>
<dbReference type="GO" id="GO:0004332">
    <property type="term" value="F:fructose-bisphosphate aldolase activity"/>
    <property type="evidence" value="ECO:0007669"/>
    <property type="project" value="UniProtKB-EC"/>
</dbReference>
<keyword evidence="8 9" id="KW-0456">Lyase</keyword>
<dbReference type="InterPro" id="IPR002889">
    <property type="entry name" value="WSC_carb-bd"/>
</dbReference>
<dbReference type="STRING" id="154538.A0A1M2VIS0"/>
<dbReference type="PANTHER" id="PTHR30559:SF0">
    <property type="entry name" value="FRUCTOSE-BISPHOSPHATE ALDOLASE"/>
    <property type="match status" value="1"/>
</dbReference>
<dbReference type="SUPFAM" id="SSF51569">
    <property type="entry name" value="Aldolase"/>
    <property type="match status" value="1"/>
</dbReference>
<dbReference type="UniPathway" id="UPA00109">
    <property type="reaction ID" value="UER00183"/>
</dbReference>
<comment type="catalytic activity">
    <reaction evidence="1 9">
        <text>beta-D-fructose 1,6-bisphosphate = D-glyceraldehyde 3-phosphate + dihydroxyacetone phosphate</text>
        <dbReference type="Rhea" id="RHEA:14729"/>
        <dbReference type="ChEBI" id="CHEBI:32966"/>
        <dbReference type="ChEBI" id="CHEBI:57642"/>
        <dbReference type="ChEBI" id="CHEBI:59776"/>
        <dbReference type="EC" id="4.1.2.13"/>
    </reaction>
</comment>
<evidence type="ECO:0000256" key="6">
    <source>
        <dbReference type="ARBA" id="ARBA00022833"/>
    </source>
</evidence>
<comment type="cofactor">
    <cofactor evidence="9">
        <name>Zn(2+)</name>
        <dbReference type="ChEBI" id="CHEBI:29105"/>
    </cofactor>
    <text evidence="9">Binds 2 Zn(2+) ions per subunit. One is catalytic and the other provides a structural contribution.</text>
</comment>
<dbReference type="PROSITE" id="PS51212">
    <property type="entry name" value="WSC"/>
    <property type="match status" value="1"/>
</dbReference>
<keyword evidence="5 9" id="KW-0479">Metal-binding</keyword>
<evidence type="ECO:0000256" key="2">
    <source>
        <dbReference type="ARBA" id="ARBA00004714"/>
    </source>
</evidence>
<dbReference type="InterPro" id="IPR006411">
    <property type="entry name" value="Fruct_bisP_bact"/>
</dbReference>
<dbReference type="PROSITE" id="PS00602">
    <property type="entry name" value="ALDOLASE_CLASS_II_1"/>
    <property type="match status" value="1"/>
</dbReference>
<evidence type="ECO:0000256" key="9">
    <source>
        <dbReference type="RuleBase" id="RU366023"/>
    </source>
</evidence>
<feature type="non-terminal residue" evidence="11">
    <location>
        <position position="1"/>
    </location>
</feature>
<keyword evidence="6 9" id="KW-0862">Zinc</keyword>
<dbReference type="SMART" id="SM00321">
    <property type="entry name" value="WSC"/>
    <property type="match status" value="1"/>
</dbReference>
<proteinExistence type="inferred from homology"/>
<comment type="pathway">
    <text evidence="2 9">Carbohydrate degradation; glycolysis; D-glyceraldehyde 3-phosphate and glycerone phosphate from D-glucose: step 4/4.</text>
</comment>
<comment type="similarity">
    <text evidence="3 9">Belongs to the class II fructose-bisphosphate aldolase family.</text>
</comment>
<gene>
    <name evidence="11" type="ORF">TRAPUB_1753</name>
</gene>
<protein>
    <recommendedName>
        <fullName evidence="4 9">Fructose-bisphosphate aldolase</fullName>
        <shortName evidence="9">FBP aldolase</shortName>
        <ecNumber evidence="4 9">4.1.2.13</ecNumber>
    </recommendedName>
</protein>
<name>A0A1M2VIS0_TRAPU</name>
<dbReference type="PANTHER" id="PTHR30559">
    <property type="entry name" value="FRUCTOSE-BISPHOSPHATE ALDOLASE CLASS 2"/>
    <property type="match status" value="1"/>
</dbReference>
<dbReference type="GO" id="GO:0005829">
    <property type="term" value="C:cytosol"/>
    <property type="evidence" value="ECO:0007669"/>
    <property type="project" value="TreeGrafter"/>
</dbReference>
<evidence type="ECO:0000259" key="10">
    <source>
        <dbReference type="PROSITE" id="PS51212"/>
    </source>
</evidence>
<dbReference type="InterPro" id="IPR000771">
    <property type="entry name" value="FBA_II"/>
</dbReference>
<dbReference type="OrthoDB" id="74764at2759"/>
<reference evidence="11 12" key="1">
    <citation type="submission" date="2016-10" db="EMBL/GenBank/DDBJ databases">
        <title>Genome sequence of the basidiomycete white-rot fungus Trametes pubescens.</title>
        <authorList>
            <person name="Makela M.R."/>
            <person name="Granchi Z."/>
            <person name="Peng M."/>
            <person name="De Vries R.P."/>
            <person name="Grigoriev I."/>
            <person name="Riley R."/>
            <person name="Hilden K."/>
        </authorList>
    </citation>
    <scope>NUCLEOTIDE SEQUENCE [LARGE SCALE GENOMIC DNA]</scope>
    <source>
        <strain evidence="11 12">FBCC735</strain>
    </source>
</reference>
<keyword evidence="7 9" id="KW-0324">Glycolysis</keyword>
<sequence length="484" mass="50058">NGWDVDLLQTAIDTCTGANGNVMDCPALAAVFDQDAADACVLETSIVDENIGLSAPIAALPGCNQIGNSGTSVCTNLVTPQLVPAQEPLLSGWPSLGCIAEGTSGRALPALTIKDPAMTKAIDECYCDNSVKNGASMSFLTWSECNNHCVGNTNEICGGAAKLSLLSTGVAGASSPSSPSSLPPYLFRGARCPPATESIPMGWTSAGCVSDSGARGLTGYSFVSDSRSLTTCVSTCASKGFSMAGVEYGRECYCGNSLQNGNGNALAASSLMGDLYSDMPTLVDPGRRFDGFYGPAPPPLPMGVGIPNPYFPYEQQRGPPPICGPSYVALPFPLPPVLIPSSQNVTSSSVANSVLEAARDIKSPIIIQVSQGGSAFFAGNGLANDKQQASITGAVAAVHHVRAVAKAYGVPVVLHSDHCAKKLLPWFDGMLAADGAARHGNSIDAGISDRLQQFLEQVSPVSGHTDLSVADGLVFMQVLLQYWR</sequence>
<dbReference type="GO" id="GO:0008270">
    <property type="term" value="F:zinc ion binding"/>
    <property type="evidence" value="ECO:0007669"/>
    <property type="project" value="UniProtKB-UniRule"/>
</dbReference>
<evidence type="ECO:0000256" key="1">
    <source>
        <dbReference type="ARBA" id="ARBA00000441"/>
    </source>
</evidence>
<evidence type="ECO:0000256" key="3">
    <source>
        <dbReference type="ARBA" id="ARBA00005812"/>
    </source>
</evidence>
<dbReference type="Pfam" id="PF01822">
    <property type="entry name" value="WSC"/>
    <property type="match status" value="1"/>
</dbReference>
<dbReference type="InterPro" id="IPR013785">
    <property type="entry name" value="Aldolase_TIM"/>
</dbReference>
<dbReference type="AlphaFoldDB" id="A0A1M2VIS0"/>
<dbReference type="GO" id="GO:0006096">
    <property type="term" value="P:glycolytic process"/>
    <property type="evidence" value="ECO:0007669"/>
    <property type="project" value="UniProtKB-UniPathway"/>
</dbReference>
<organism evidence="11 12">
    <name type="scientific">Trametes pubescens</name>
    <name type="common">White-rot fungus</name>
    <dbReference type="NCBI Taxonomy" id="154538"/>
    <lineage>
        <taxon>Eukaryota</taxon>
        <taxon>Fungi</taxon>
        <taxon>Dikarya</taxon>
        <taxon>Basidiomycota</taxon>
        <taxon>Agaricomycotina</taxon>
        <taxon>Agaricomycetes</taxon>
        <taxon>Polyporales</taxon>
        <taxon>Polyporaceae</taxon>
        <taxon>Trametes</taxon>
    </lineage>
</organism>
<dbReference type="EC" id="4.1.2.13" evidence="4 9"/>
<evidence type="ECO:0000256" key="8">
    <source>
        <dbReference type="ARBA" id="ARBA00023239"/>
    </source>
</evidence>
<evidence type="ECO:0000313" key="11">
    <source>
        <dbReference type="EMBL" id="OJT07433.1"/>
    </source>
</evidence>
<accession>A0A1M2VIS0</accession>
<evidence type="ECO:0000256" key="7">
    <source>
        <dbReference type="ARBA" id="ARBA00023152"/>
    </source>
</evidence>
<evidence type="ECO:0000313" key="12">
    <source>
        <dbReference type="Proteomes" id="UP000184267"/>
    </source>
</evidence>
<dbReference type="GO" id="GO:0006094">
    <property type="term" value="P:gluconeogenesis"/>
    <property type="evidence" value="ECO:0007669"/>
    <property type="project" value="TreeGrafter"/>
</dbReference>
<keyword evidence="12" id="KW-1185">Reference proteome</keyword>
<evidence type="ECO:0000256" key="5">
    <source>
        <dbReference type="ARBA" id="ARBA00022723"/>
    </source>
</evidence>
<comment type="caution">
    <text evidence="11">The sequence shown here is derived from an EMBL/GenBank/DDBJ whole genome shotgun (WGS) entry which is preliminary data.</text>
</comment>
<evidence type="ECO:0000256" key="4">
    <source>
        <dbReference type="ARBA" id="ARBA00013068"/>
    </source>
</evidence>
<dbReference type="Proteomes" id="UP000184267">
    <property type="component" value="Unassembled WGS sequence"/>
</dbReference>
<comment type="function">
    <text evidence="9">Catalyzes the aldol condensation of dihydroxyacetone phosphate (DHAP or glycerone-phosphate) with glyceraldehyde 3-phosphate (G3P) to form fructose 1,6-bisphosphate (FBP) in gluconeogenesis and the reverse reaction in glycolysis.</text>
</comment>
<dbReference type="Pfam" id="PF01116">
    <property type="entry name" value="F_bP_aldolase"/>
    <property type="match status" value="1"/>
</dbReference>